<protein>
    <recommendedName>
        <fullName evidence="3">VOC domain-containing protein</fullName>
    </recommendedName>
</protein>
<feature type="region of interest" description="Disordered" evidence="2">
    <location>
        <begin position="1"/>
        <end position="28"/>
    </location>
</feature>
<dbReference type="PANTHER" id="PTHR10374">
    <property type="entry name" value="LACTOYLGLUTATHIONE LYASE GLYOXALASE I"/>
    <property type="match status" value="1"/>
</dbReference>
<dbReference type="PROSITE" id="PS00934">
    <property type="entry name" value="GLYOXALASE_I_1"/>
    <property type="match status" value="1"/>
</dbReference>
<reference evidence="4 5" key="1">
    <citation type="submission" date="2019-06" db="EMBL/GenBank/DDBJ databases">
        <authorList>
            <person name="Broberg M."/>
        </authorList>
    </citation>
    <scope>NUCLEOTIDE SEQUENCE [LARGE SCALE GENOMIC DNA]</scope>
</reference>
<proteinExistence type="predicted"/>
<evidence type="ECO:0000259" key="3">
    <source>
        <dbReference type="PROSITE" id="PS51819"/>
    </source>
</evidence>
<dbReference type="Proteomes" id="UP000766486">
    <property type="component" value="Unassembled WGS sequence"/>
</dbReference>
<dbReference type="EMBL" id="CABFNS010000731">
    <property type="protein sequence ID" value="VUC25156.1"/>
    <property type="molecule type" value="Genomic_DNA"/>
</dbReference>
<name>A0ABY6U324_BIOOC</name>
<dbReference type="PANTHER" id="PTHR10374:SF19">
    <property type="entry name" value="LYASE (GLO1), PUTATIVE (AFU_ORTHOLOGUE AFUA_2G13550)-RELATED"/>
    <property type="match status" value="1"/>
</dbReference>
<evidence type="ECO:0000313" key="5">
    <source>
        <dbReference type="Proteomes" id="UP000766486"/>
    </source>
</evidence>
<feature type="compositionally biased region" description="Basic and acidic residues" evidence="2">
    <location>
        <begin position="1"/>
        <end position="11"/>
    </location>
</feature>
<dbReference type="InterPro" id="IPR029068">
    <property type="entry name" value="Glyas_Bleomycin-R_OHBP_Dase"/>
</dbReference>
<evidence type="ECO:0000256" key="2">
    <source>
        <dbReference type="SAM" id="MobiDB-lite"/>
    </source>
</evidence>
<comment type="caution">
    <text evidence="4">The sequence shown here is derived from an EMBL/GenBank/DDBJ whole genome shotgun (WGS) entry which is preliminary data.</text>
</comment>
<dbReference type="PROSITE" id="PS00935">
    <property type="entry name" value="GLYOXALASE_I_2"/>
    <property type="match status" value="1"/>
</dbReference>
<keyword evidence="1" id="KW-0479">Metal-binding</keyword>
<dbReference type="InterPro" id="IPR037523">
    <property type="entry name" value="VOC_core"/>
</dbReference>
<dbReference type="InterPro" id="IPR004360">
    <property type="entry name" value="Glyas_Fos-R_dOase_dom"/>
</dbReference>
<feature type="domain" description="VOC" evidence="3">
    <location>
        <begin position="36"/>
        <end position="191"/>
    </location>
</feature>
<evidence type="ECO:0000313" key="4">
    <source>
        <dbReference type="EMBL" id="VUC25156.1"/>
    </source>
</evidence>
<dbReference type="SUPFAM" id="SSF54593">
    <property type="entry name" value="Glyoxalase/Bleomycin resistance protein/Dihydroxybiphenyl dioxygenase"/>
    <property type="match status" value="1"/>
</dbReference>
<dbReference type="Gene3D" id="3.10.180.10">
    <property type="entry name" value="2,3-Dihydroxybiphenyl 1,2-Dioxygenase, domain 1"/>
    <property type="match status" value="1"/>
</dbReference>
<dbReference type="InterPro" id="IPR018146">
    <property type="entry name" value="Glyoxalase_1_CS"/>
</dbReference>
<organism evidence="4 5">
    <name type="scientific">Bionectria ochroleuca</name>
    <name type="common">Gliocladium roseum</name>
    <dbReference type="NCBI Taxonomy" id="29856"/>
    <lineage>
        <taxon>Eukaryota</taxon>
        <taxon>Fungi</taxon>
        <taxon>Dikarya</taxon>
        <taxon>Ascomycota</taxon>
        <taxon>Pezizomycotina</taxon>
        <taxon>Sordariomycetes</taxon>
        <taxon>Hypocreomycetidae</taxon>
        <taxon>Hypocreales</taxon>
        <taxon>Bionectriaceae</taxon>
        <taxon>Clonostachys</taxon>
    </lineage>
</organism>
<keyword evidence="5" id="KW-1185">Reference proteome</keyword>
<dbReference type="PROSITE" id="PS51819">
    <property type="entry name" value="VOC"/>
    <property type="match status" value="1"/>
</dbReference>
<evidence type="ECO:0000256" key="1">
    <source>
        <dbReference type="ARBA" id="ARBA00022723"/>
    </source>
</evidence>
<accession>A0ABY6U324</accession>
<sequence>MCHKPEPEVHPLGEVLPNGLGTDPPLPPDDPTIGYKFNHVMFRIRDPTRSLHFYINLMGMRTIFTLNSGPFTIYYIGYPQTTEHQSDFGKFARDTLPELQRTMGLIELFHIHGSENEPEDYYCTGNQPPHLGLGHFGFTVPDVPRALERLRSHGVEVVKDVGVSTRDAVPLSEWERQRGIGVGDLHQSYNAIFEQIAFVKDPVCTL</sequence>
<dbReference type="Pfam" id="PF00903">
    <property type="entry name" value="Glyoxalase"/>
    <property type="match status" value="1"/>
</dbReference>
<gene>
    <name evidence="4" type="ORF">CLO192961_LOCUS158633</name>
</gene>